<accession>A0ACC0IW02</accession>
<gene>
    <name evidence="1" type="ORF">LOK49_LG01G01276</name>
</gene>
<reference evidence="1 2" key="1">
    <citation type="journal article" date="2022" name="Plant J.">
        <title>Chromosome-level genome of Camellia lanceoleosa provides a valuable resource for understanding genome evolution and self-incompatibility.</title>
        <authorList>
            <person name="Gong W."/>
            <person name="Xiao S."/>
            <person name="Wang L."/>
            <person name="Liao Z."/>
            <person name="Chang Y."/>
            <person name="Mo W."/>
            <person name="Hu G."/>
            <person name="Li W."/>
            <person name="Zhao G."/>
            <person name="Zhu H."/>
            <person name="Hu X."/>
            <person name="Ji K."/>
            <person name="Xiang X."/>
            <person name="Song Q."/>
            <person name="Yuan D."/>
            <person name="Jin S."/>
            <person name="Zhang L."/>
        </authorList>
    </citation>
    <scope>NUCLEOTIDE SEQUENCE [LARGE SCALE GENOMIC DNA]</scope>
    <source>
        <strain evidence="1">SQ_2022a</strain>
    </source>
</reference>
<evidence type="ECO:0000313" key="1">
    <source>
        <dbReference type="EMBL" id="KAI8029172.1"/>
    </source>
</evidence>
<protein>
    <submittedName>
        <fullName evidence="1">Uncharacterized protein</fullName>
    </submittedName>
</protein>
<comment type="caution">
    <text evidence="1">The sequence shown here is derived from an EMBL/GenBank/DDBJ whole genome shotgun (WGS) entry which is preliminary data.</text>
</comment>
<proteinExistence type="predicted"/>
<keyword evidence="2" id="KW-1185">Reference proteome</keyword>
<name>A0ACC0IW02_9ERIC</name>
<sequence>MFRTQFGVSLIQGEKCYWANSVTEVVTGEGGKVSHSSIQSQSLNAAHFKWTSVRQLSLRWAPLQEAFLQEAGIEQFHPQPSS</sequence>
<dbReference type="Proteomes" id="UP001060215">
    <property type="component" value="Chromosome 1"/>
</dbReference>
<dbReference type="EMBL" id="CM045758">
    <property type="protein sequence ID" value="KAI8029172.1"/>
    <property type="molecule type" value="Genomic_DNA"/>
</dbReference>
<organism evidence="1 2">
    <name type="scientific">Camellia lanceoleosa</name>
    <dbReference type="NCBI Taxonomy" id="1840588"/>
    <lineage>
        <taxon>Eukaryota</taxon>
        <taxon>Viridiplantae</taxon>
        <taxon>Streptophyta</taxon>
        <taxon>Embryophyta</taxon>
        <taxon>Tracheophyta</taxon>
        <taxon>Spermatophyta</taxon>
        <taxon>Magnoliopsida</taxon>
        <taxon>eudicotyledons</taxon>
        <taxon>Gunneridae</taxon>
        <taxon>Pentapetalae</taxon>
        <taxon>asterids</taxon>
        <taxon>Ericales</taxon>
        <taxon>Theaceae</taxon>
        <taxon>Camellia</taxon>
    </lineage>
</organism>
<evidence type="ECO:0000313" key="2">
    <source>
        <dbReference type="Proteomes" id="UP001060215"/>
    </source>
</evidence>